<name>A0A2X0LXL6_9BASI</name>
<evidence type="ECO:0000313" key="3">
    <source>
        <dbReference type="Proteomes" id="UP000249464"/>
    </source>
</evidence>
<reference evidence="2 3" key="1">
    <citation type="submission" date="2016-11" db="EMBL/GenBank/DDBJ databases">
        <authorList>
            <person name="Jaros S."/>
            <person name="Januszkiewicz K."/>
            <person name="Wedrychowicz H."/>
        </authorList>
    </citation>
    <scope>NUCLEOTIDE SEQUENCE [LARGE SCALE GENOMIC DNA]</scope>
</reference>
<feature type="signal peptide" evidence="1">
    <location>
        <begin position="1"/>
        <end position="20"/>
    </location>
</feature>
<feature type="chain" id="PRO_5015947254" evidence="1">
    <location>
        <begin position="21"/>
        <end position="494"/>
    </location>
</feature>
<dbReference type="STRING" id="796604.A0A2X0LXL6"/>
<protein>
    <submittedName>
        <fullName evidence="2">BQ5605_C002g01033 protein</fullName>
    </submittedName>
</protein>
<evidence type="ECO:0000256" key="1">
    <source>
        <dbReference type="SAM" id="SignalP"/>
    </source>
</evidence>
<dbReference type="EMBL" id="FQNC01000041">
    <property type="protein sequence ID" value="SGY29265.1"/>
    <property type="molecule type" value="Genomic_DNA"/>
</dbReference>
<gene>
    <name evidence="2" type="primary">BQ5605_C002g01033</name>
    <name evidence="2" type="ORF">BQ5605_C002G01033</name>
</gene>
<dbReference type="Proteomes" id="UP000249464">
    <property type="component" value="Unassembled WGS sequence"/>
</dbReference>
<keyword evidence="1" id="KW-0732">Signal</keyword>
<keyword evidence="3" id="KW-1185">Reference proteome</keyword>
<dbReference type="AlphaFoldDB" id="A0A2X0LXL6"/>
<evidence type="ECO:0000313" key="2">
    <source>
        <dbReference type="EMBL" id="SGY29265.1"/>
    </source>
</evidence>
<proteinExistence type="predicted"/>
<accession>A0A2X0LXL6</accession>
<organism evidence="2 3">
    <name type="scientific">Microbotryum silenes-dioicae</name>
    <dbReference type="NCBI Taxonomy" id="796604"/>
    <lineage>
        <taxon>Eukaryota</taxon>
        <taxon>Fungi</taxon>
        <taxon>Dikarya</taxon>
        <taxon>Basidiomycota</taxon>
        <taxon>Pucciniomycotina</taxon>
        <taxon>Microbotryomycetes</taxon>
        <taxon>Microbotryales</taxon>
        <taxon>Microbotryaceae</taxon>
        <taxon>Microbotryum</taxon>
    </lineage>
</organism>
<sequence>MQLFTFLIAAAPALTSFVSASALTADEMAVEKRNLFKYCCNGKLWKRDDIESLEKRTFCLRKRTFWIQKCPTTPPCNPLNCPKPSYSLPLCTNDQCDFQCLSGTIKIGSSCVKPCKPLLCPAVANATPVCKDDQSCDFNCKSGFSKVNGKCVPACNANKCPVVANASPVCKDDQSCDFNCNSGFNKVDGKCVPDTPTCDVTKCPSCPNGNGTPICNSAGKCDLNCNSGFNKVDGKCVSICDVTKCPVVANSQSVCTSSGTCDFNCNSGFNKVDGKCVPVCDPTQCPVVANSQSICTSSGDCDFNCNSGFSEVDGECVADTPTCDVTKCPSCPNGNGTPICTDNKCDLKCNSGYKNVDGSCVAVPATCTKKKSVAFYDDFQSTADGEAAVTVASIDACAAYCLSKNCASFDFWDGNQCGIQIGGGGFDGFQYSPGVVHGVAGQCSDFTDKCPEKVAVKACYNKSPVRLGPSSPLSPGPQALIVELFSSEWYRFLQ</sequence>